<keyword evidence="8 11" id="KW-0472">Membrane</keyword>
<keyword evidence="13" id="KW-1185">Reference proteome</keyword>
<feature type="transmembrane region" description="Helical" evidence="11">
    <location>
        <begin position="140"/>
        <end position="158"/>
    </location>
</feature>
<comment type="caution">
    <text evidence="12">The sequence shown here is derived from an EMBL/GenBank/DDBJ whole genome shotgun (WGS) entry which is preliminary data.</text>
</comment>
<feature type="transmembrane region" description="Helical" evidence="11">
    <location>
        <begin position="30"/>
        <end position="46"/>
    </location>
</feature>
<evidence type="ECO:0000256" key="9">
    <source>
        <dbReference type="ARBA" id="ARBA00035611"/>
    </source>
</evidence>
<dbReference type="PANTHER" id="PTHR32196:SF32">
    <property type="entry name" value="XYLOSE TRANSPORT SYSTEM PERMEASE PROTEIN XYLH"/>
    <property type="match status" value="1"/>
</dbReference>
<evidence type="ECO:0000313" key="12">
    <source>
        <dbReference type="EMBL" id="GIM46701.1"/>
    </source>
</evidence>
<comment type="subcellular location">
    <subcellularLocation>
        <location evidence="1">Cell membrane</location>
        <topology evidence="1">Multi-pass membrane protein</topology>
    </subcellularLocation>
</comment>
<dbReference type="GO" id="GO:0005886">
    <property type="term" value="C:plasma membrane"/>
    <property type="evidence" value="ECO:0007669"/>
    <property type="project" value="UniProtKB-SubCell"/>
</dbReference>
<keyword evidence="3" id="KW-1003">Cell membrane</keyword>
<keyword evidence="5" id="KW-0762">Sugar transport</keyword>
<evidence type="ECO:0000256" key="11">
    <source>
        <dbReference type="SAM" id="Phobius"/>
    </source>
</evidence>
<dbReference type="Pfam" id="PF02653">
    <property type="entry name" value="BPD_transp_2"/>
    <property type="match status" value="1"/>
</dbReference>
<proteinExistence type="predicted"/>
<evidence type="ECO:0000256" key="5">
    <source>
        <dbReference type="ARBA" id="ARBA00022597"/>
    </source>
</evidence>
<keyword evidence="7 11" id="KW-1133">Transmembrane helix</keyword>
<evidence type="ECO:0000256" key="1">
    <source>
        <dbReference type="ARBA" id="ARBA00004651"/>
    </source>
</evidence>
<sequence length="398" mass="42379">MKSMKNAAQTVNVETVHENRFRFQLGKIDIRAYTMVAALLVIWIFFDLVDSTFLTARNMSNLFTQMSVTSILAIGMVLIIVAGHIDLSVGSVVGLTGGVAAILSTWLGCSTPVVILGTLATGLLIGLLQGSLIAYRGIPAFIVTLGGMLAFRGVLMGVTKSTTIAVSDPAFLMIGSAYFSQGFGLVLGLIAIAVIIYSIWRKRTVRSKYGFAVSPLASDLLRMLLYSGLVLAFVLTMNAYKGIPFPITFVIIVALLFSFIANRTKFGRHVYAIGGNPEAARLSGIHIQSRVLVLFLFMGLLSAVAALILTSRLGSATITAGQNYELDAIAAAVIGGTSLMGGSGTIVGAIIGALIMSSLDNGMSLMGLETFWQYIVKGTILVIAVWFDIASRRKNSVR</sequence>
<dbReference type="GO" id="GO:0022857">
    <property type="term" value="F:transmembrane transporter activity"/>
    <property type="evidence" value="ECO:0007669"/>
    <property type="project" value="InterPro"/>
</dbReference>
<feature type="transmembrane region" description="Helical" evidence="11">
    <location>
        <begin position="62"/>
        <end position="82"/>
    </location>
</feature>
<keyword evidence="4" id="KW-0997">Cell inner membrane</keyword>
<feature type="transmembrane region" description="Helical" evidence="11">
    <location>
        <begin position="243"/>
        <end position="261"/>
    </location>
</feature>
<evidence type="ECO:0000256" key="8">
    <source>
        <dbReference type="ARBA" id="ARBA00023136"/>
    </source>
</evidence>
<evidence type="ECO:0000256" key="3">
    <source>
        <dbReference type="ARBA" id="ARBA00022475"/>
    </source>
</evidence>
<dbReference type="Proteomes" id="UP001057291">
    <property type="component" value="Unassembled WGS sequence"/>
</dbReference>
<feature type="transmembrane region" description="Helical" evidence="11">
    <location>
        <begin position="291"/>
        <end position="309"/>
    </location>
</feature>
<dbReference type="InterPro" id="IPR001851">
    <property type="entry name" value="ABC_transp_permease"/>
</dbReference>
<gene>
    <name evidence="12" type="ORF">DNHGIG_22500</name>
</gene>
<keyword evidence="6 11" id="KW-0812">Transmembrane</keyword>
<protein>
    <recommendedName>
        <fullName evidence="10">Xylose transport system permease protein XylH</fullName>
    </recommendedName>
</protein>
<reference evidence="12" key="1">
    <citation type="journal article" date="2023" name="Int. J. Syst. Evol. Microbiol.">
        <title>Collibacillus ludicampi gen. nov., sp. nov., a new soil bacterium of the family Alicyclobacillaceae.</title>
        <authorList>
            <person name="Jojima T."/>
            <person name="Ioku Y."/>
            <person name="Fukuta Y."/>
            <person name="Shirasaka N."/>
            <person name="Matsumura Y."/>
            <person name="Mori M."/>
        </authorList>
    </citation>
    <scope>NUCLEOTIDE SEQUENCE</scope>
    <source>
        <strain evidence="12">TP075</strain>
    </source>
</reference>
<evidence type="ECO:0000256" key="10">
    <source>
        <dbReference type="ARBA" id="ARBA00035686"/>
    </source>
</evidence>
<dbReference type="RefSeq" id="WP_282199765.1">
    <property type="nucleotide sequence ID" value="NZ_BOQE01000001.1"/>
</dbReference>
<feature type="transmembrane region" description="Helical" evidence="11">
    <location>
        <begin position="178"/>
        <end position="200"/>
    </location>
</feature>
<dbReference type="EMBL" id="BOQE01000001">
    <property type="protein sequence ID" value="GIM46701.1"/>
    <property type="molecule type" value="Genomic_DNA"/>
</dbReference>
<feature type="transmembrane region" description="Helical" evidence="11">
    <location>
        <begin position="329"/>
        <end position="359"/>
    </location>
</feature>
<evidence type="ECO:0000256" key="7">
    <source>
        <dbReference type="ARBA" id="ARBA00022989"/>
    </source>
</evidence>
<comment type="function">
    <text evidence="9">Part of the binding-protein-dependent transport system for D-xylose. Probably responsible for the translocation of the substrate across the membrane.</text>
</comment>
<dbReference type="PANTHER" id="PTHR32196">
    <property type="entry name" value="ABC TRANSPORTER PERMEASE PROTEIN YPHD-RELATED-RELATED"/>
    <property type="match status" value="1"/>
</dbReference>
<dbReference type="CDD" id="cd06579">
    <property type="entry name" value="TM_PBP1_transp_AraH_like"/>
    <property type="match status" value="1"/>
</dbReference>
<evidence type="ECO:0000313" key="13">
    <source>
        <dbReference type="Proteomes" id="UP001057291"/>
    </source>
</evidence>
<feature type="transmembrane region" description="Helical" evidence="11">
    <location>
        <begin position="371"/>
        <end position="389"/>
    </location>
</feature>
<feature type="transmembrane region" description="Helical" evidence="11">
    <location>
        <begin position="89"/>
        <end position="107"/>
    </location>
</feature>
<evidence type="ECO:0000256" key="4">
    <source>
        <dbReference type="ARBA" id="ARBA00022519"/>
    </source>
</evidence>
<dbReference type="AlphaFoldDB" id="A0AAV4LFU3"/>
<evidence type="ECO:0000256" key="6">
    <source>
        <dbReference type="ARBA" id="ARBA00022692"/>
    </source>
</evidence>
<accession>A0AAV4LFU3</accession>
<keyword evidence="2" id="KW-0813">Transport</keyword>
<organism evidence="12 13">
    <name type="scientific">Collibacillus ludicampi</name>
    <dbReference type="NCBI Taxonomy" id="2771369"/>
    <lineage>
        <taxon>Bacteria</taxon>
        <taxon>Bacillati</taxon>
        <taxon>Bacillota</taxon>
        <taxon>Bacilli</taxon>
        <taxon>Bacillales</taxon>
        <taxon>Alicyclobacillaceae</taxon>
        <taxon>Collibacillus</taxon>
    </lineage>
</organism>
<name>A0AAV4LFU3_9BACL</name>
<evidence type="ECO:0000256" key="2">
    <source>
        <dbReference type="ARBA" id="ARBA00022448"/>
    </source>
</evidence>
<feature type="transmembrane region" description="Helical" evidence="11">
    <location>
        <begin position="220"/>
        <end position="237"/>
    </location>
</feature>
<feature type="transmembrane region" description="Helical" evidence="11">
    <location>
        <begin position="113"/>
        <end position="133"/>
    </location>
</feature>